<dbReference type="AlphaFoldDB" id="A0A8S9PKF8"/>
<dbReference type="InterPro" id="IPR002156">
    <property type="entry name" value="RNaseH_domain"/>
</dbReference>
<dbReference type="EMBL" id="QGKX02001521">
    <property type="protein sequence ID" value="KAF3514072.1"/>
    <property type="molecule type" value="Genomic_DNA"/>
</dbReference>
<dbReference type="PANTHER" id="PTHR47074">
    <property type="entry name" value="BNAC02G40300D PROTEIN"/>
    <property type="match status" value="1"/>
</dbReference>
<dbReference type="Pfam" id="PF13456">
    <property type="entry name" value="RVT_3"/>
    <property type="match status" value="1"/>
</dbReference>
<feature type="domain" description="RNase H type-1" evidence="1">
    <location>
        <begin position="41"/>
        <end position="93"/>
    </location>
</feature>
<organism evidence="2 3">
    <name type="scientific">Brassica cretica</name>
    <name type="common">Mustard</name>
    <dbReference type="NCBI Taxonomy" id="69181"/>
    <lineage>
        <taxon>Eukaryota</taxon>
        <taxon>Viridiplantae</taxon>
        <taxon>Streptophyta</taxon>
        <taxon>Embryophyta</taxon>
        <taxon>Tracheophyta</taxon>
        <taxon>Spermatophyta</taxon>
        <taxon>Magnoliopsida</taxon>
        <taxon>eudicotyledons</taxon>
        <taxon>Gunneridae</taxon>
        <taxon>Pentapetalae</taxon>
        <taxon>rosids</taxon>
        <taxon>malvids</taxon>
        <taxon>Brassicales</taxon>
        <taxon>Brassicaceae</taxon>
        <taxon>Brassiceae</taxon>
        <taxon>Brassica</taxon>
    </lineage>
</organism>
<comment type="caution">
    <text evidence="2">The sequence shown here is derived from an EMBL/GenBank/DDBJ whole genome shotgun (WGS) entry which is preliminary data.</text>
</comment>
<protein>
    <recommendedName>
        <fullName evidence="1">RNase H type-1 domain-containing protein</fullName>
    </recommendedName>
</protein>
<sequence>MLCCLKDMDGRCFGAHREPTFMEAAEWKAPPRDVLKCNVGVVWGKKTKIVGAVWVLRDSKGDVLLHSRRFFAQVDSKDHAQYLGLVWAVKSMVETESFAVNRGFRTIAITALKDVWFQFYVARALSDGVLNILRWCCYKFVFLLERYVCMFDPELWLFQ</sequence>
<proteinExistence type="predicted"/>
<evidence type="ECO:0000313" key="2">
    <source>
        <dbReference type="EMBL" id="KAF3514072.1"/>
    </source>
</evidence>
<dbReference type="GO" id="GO:0003676">
    <property type="term" value="F:nucleic acid binding"/>
    <property type="evidence" value="ECO:0007669"/>
    <property type="project" value="InterPro"/>
</dbReference>
<evidence type="ECO:0000259" key="1">
    <source>
        <dbReference type="Pfam" id="PF13456"/>
    </source>
</evidence>
<dbReference type="InterPro" id="IPR052929">
    <property type="entry name" value="RNase_H-like_EbsB-rel"/>
</dbReference>
<dbReference type="GO" id="GO:0004523">
    <property type="term" value="F:RNA-DNA hybrid ribonuclease activity"/>
    <property type="evidence" value="ECO:0007669"/>
    <property type="project" value="InterPro"/>
</dbReference>
<name>A0A8S9PKF8_BRACR</name>
<evidence type="ECO:0000313" key="3">
    <source>
        <dbReference type="Proteomes" id="UP000712600"/>
    </source>
</evidence>
<dbReference type="PANTHER" id="PTHR47074:SF49">
    <property type="entry name" value="POLYNUCLEOTIDYL TRANSFERASE, RIBONUCLEASE H-LIKE SUPERFAMILY PROTEIN"/>
    <property type="match status" value="1"/>
</dbReference>
<reference evidence="2" key="1">
    <citation type="submission" date="2019-12" db="EMBL/GenBank/DDBJ databases">
        <title>Genome sequencing and annotation of Brassica cretica.</title>
        <authorList>
            <person name="Studholme D.J."/>
            <person name="Sarris P."/>
        </authorList>
    </citation>
    <scope>NUCLEOTIDE SEQUENCE</scope>
    <source>
        <strain evidence="2">PFS-109/04</strain>
        <tissue evidence="2">Leaf</tissue>
    </source>
</reference>
<gene>
    <name evidence="2" type="ORF">F2Q69_00005277</name>
</gene>
<accession>A0A8S9PKF8</accession>
<dbReference type="Proteomes" id="UP000712600">
    <property type="component" value="Unassembled WGS sequence"/>
</dbReference>